<dbReference type="PANTHER" id="PTHR33112:SF16">
    <property type="entry name" value="HETEROKARYON INCOMPATIBILITY DOMAIN-CONTAINING PROTEIN"/>
    <property type="match status" value="1"/>
</dbReference>
<dbReference type="Proteomes" id="UP001492380">
    <property type="component" value="Unassembled WGS sequence"/>
</dbReference>
<dbReference type="InterPro" id="IPR010730">
    <property type="entry name" value="HET"/>
</dbReference>
<evidence type="ECO:0000313" key="3">
    <source>
        <dbReference type="Proteomes" id="UP001492380"/>
    </source>
</evidence>
<keyword evidence="3" id="KW-1185">Reference proteome</keyword>
<dbReference type="EMBL" id="JBBWRZ010000002">
    <property type="protein sequence ID" value="KAK8244463.1"/>
    <property type="molecule type" value="Genomic_DNA"/>
</dbReference>
<evidence type="ECO:0000313" key="2">
    <source>
        <dbReference type="EMBL" id="KAK8244463.1"/>
    </source>
</evidence>
<gene>
    <name evidence="2" type="ORF">HDK90DRAFT_396007</name>
</gene>
<comment type="caution">
    <text evidence="2">The sequence shown here is derived from an EMBL/GenBank/DDBJ whole genome shotgun (WGS) entry which is preliminary data.</text>
</comment>
<dbReference type="PANTHER" id="PTHR33112">
    <property type="entry name" value="DOMAIN PROTEIN, PUTATIVE-RELATED"/>
    <property type="match status" value="1"/>
</dbReference>
<proteinExistence type="predicted"/>
<evidence type="ECO:0000259" key="1">
    <source>
        <dbReference type="Pfam" id="PF06985"/>
    </source>
</evidence>
<feature type="non-terminal residue" evidence="2">
    <location>
        <position position="127"/>
    </location>
</feature>
<sequence>RLIDVKKKSVIQAPEYGYFEYVCLSYVWGQPSEQDLFATRENIEALEKDGSLTSAKLPATILDAMDVCNRLHQRYLWVDRLCIIQDDKGPRGHKQLQIEHMGDIYNHASLTIAATAGEDPNSGLHGV</sequence>
<feature type="domain" description="Heterokaryon incompatibility" evidence="1">
    <location>
        <begin position="21"/>
        <end position="125"/>
    </location>
</feature>
<feature type="non-terminal residue" evidence="2">
    <location>
        <position position="1"/>
    </location>
</feature>
<dbReference type="Pfam" id="PF06985">
    <property type="entry name" value="HET"/>
    <property type="match status" value="1"/>
</dbReference>
<name>A0ABR1Z0H5_9PEZI</name>
<accession>A0ABR1Z0H5</accession>
<reference evidence="2 3" key="1">
    <citation type="submission" date="2024-04" db="EMBL/GenBank/DDBJ databases">
        <title>Phyllosticta paracitricarpa is synonymous to the EU quarantine fungus P. citricarpa based on phylogenomic analyses.</title>
        <authorList>
            <consortium name="Lawrence Berkeley National Laboratory"/>
            <person name="Van Ingen-Buijs V.A."/>
            <person name="Van Westerhoven A.C."/>
            <person name="Haridas S."/>
            <person name="Skiadas P."/>
            <person name="Martin F."/>
            <person name="Groenewald J.Z."/>
            <person name="Crous P.W."/>
            <person name="Seidl M.F."/>
        </authorList>
    </citation>
    <scope>NUCLEOTIDE SEQUENCE [LARGE SCALE GENOMIC DNA]</scope>
    <source>
        <strain evidence="2 3">CBS 123374</strain>
    </source>
</reference>
<organism evidence="2 3">
    <name type="scientific">Phyllosticta capitalensis</name>
    <dbReference type="NCBI Taxonomy" id="121624"/>
    <lineage>
        <taxon>Eukaryota</taxon>
        <taxon>Fungi</taxon>
        <taxon>Dikarya</taxon>
        <taxon>Ascomycota</taxon>
        <taxon>Pezizomycotina</taxon>
        <taxon>Dothideomycetes</taxon>
        <taxon>Dothideomycetes incertae sedis</taxon>
        <taxon>Botryosphaeriales</taxon>
        <taxon>Phyllostictaceae</taxon>
        <taxon>Phyllosticta</taxon>
    </lineage>
</organism>
<protein>
    <submittedName>
        <fullName evidence="2">Heterokaryon incompatibility</fullName>
    </submittedName>
</protein>